<dbReference type="InterPro" id="IPR041219">
    <property type="entry name" value="Phage_lysozyme2"/>
</dbReference>
<protein>
    <submittedName>
        <fullName evidence="4">Amidase</fullName>
    </submittedName>
</protein>
<evidence type="ECO:0000313" key="4">
    <source>
        <dbReference type="EMBL" id="GGD03397.1"/>
    </source>
</evidence>
<dbReference type="Proteomes" id="UP000630615">
    <property type="component" value="Unassembled WGS sequence"/>
</dbReference>
<dbReference type="EMBL" id="BMKI01000015">
    <property type="protein sequence ID" value="GGD03397.1"/>
    <property type="molecule type" value="Genomic_DNA"/>
</dbReference>
<sequence length="870" mass="98133">MTKEEKPSWKENQKIAPRVKDGVSKNAFRNPREATKVSKKAFKQAKKDYKLSRKGYKGQLKKHKINVKKGSQAPSIDHIIAKKKFIEDKNGKKVAKRVYQKIKAKDTTRISVQLKSETKVSMKEETKQQSLKVLSEDDTLKEGVEAYRKLRRANQKIRVGFKIGKNTGKVALKTGKGAYGLGNRTFNFSRGRGFHRTPENLTTRKQLMYKLRNHRQRMKAAKAAKKAEKGLSLVRSVLTGKKSASKAAMILIKNPITWIVLLVVVVVFMMMGIAGGTQKPAIVQEDEDLTDSWVYMTKLDAEHTDDTNQFYSNIDDVMFYMNYRFEEYKLSDTGLLGKNFENYLSDLWEDLNGKSPDYELKTIKELETDNKSRYFLSGEDYEHYQEVKKELGYTTLDDPLAFPFETDSLIVSRRYGYEKKDGKESLFQGIELMTEVNKAFNSPLEGKVTTIPNETSLVIEKEKSVRLTIEGVKSSRFKGNEDVQVGTFLGNSPNETVTLQYEKYDLEKKAWFSVNPAFYFPNVTYTQTTLLGSSSFDPGADVESRARAVYDYLTKLGYKKEGIAAILGNFSVESGINPKRAEGDYLNPPVGASATSWDDPAWLAMGGTEIYGKFPNILHRGLGLGQWTDTADGSTRHTLLLDYAKSKKKKWYDLQLQLDFIFNGDSPAYRTIAANTAGNKVAATVPELTVYFLNNWEGNPGDKTSERIQAAQNWFNFLSSSGNEVNGSSSEVFQKYKDKMKPLPTDRETKQGQGWPGNAYALGNCTWYVYNRMAQLGKSIHPTMGNANQWIVNYILTPGASLVSTPRRGDAVIFTNGVAGSSSVYGHVAFVEYVNSDGTFVISEMNVSGEYSMSWRVLKKEAGEYFMRVK</sequence>
<feature type="domain" description="Peptidase C51" evidence="3">
    <location>
        <begin position="740"/>
        <end position="868"/>
    </location>
</feature>
<keyword evidence="2" id="KW-0472">Membrane</keyword>
<comment type="caution">
    <text evidence="4">The sequence shown here is derived from an EMBL/GenBank/DDBJ whole genome shotgun (WGS) entry which is preliminary data.</text>
</comment>
<dbReference type="Pfam" id="PF18013">
    <property type="entry name" value="Phage_lysozyme2"/>
    <property type="match status" value="1"/>
</dbReference>
<reference evidence="5" key="1">
    <citation type="journal article" date="2019" name="Int. J. Syst. Evol. Microbiol.">
        <title>The Global Catalogue of Microorganisms (GCM) 10K type strain sequencing project: providing services to taxonomists for standard genome sequencing and annotation.</title>
        <authorList>
            <consortium name="The Broad Institute Genomics Platform"/>
            <consortium name="The Broad Institute Genome Sequencing Center for Infectious Disease"/>
            <person name="Wu L."/>
            <person name="Ma J."/>
        </authorList>
    </citation>
    <scope>NUCLEOTIDE SEQUENCE [LARGE SCALE GENOMIC DNA]</scope>
    <source>
        <strain evidence="5">CGMCC 1.15942</strain>
    </source>
</reference>
<feature type="region of interest" description="Disordered" evidence="1">
    <location>
        <begin position="1"/>
        <end position="41"/>
    </location>
</feature>
<feature type="transmembrane region" description="Helical" evidence="2">
    <location>
        <begin position="256"/>
        <end position="275"/>
    </location>
</feature>
<evidence type="ECO:0000313" key="5">
    <source>
        <dbReference type="Proteomes" id="UP000630615"/>
    </source>
</evidence>
<dbReference type="InterPro" id="IPR038765">
    <property type="entry name" value="Papain-like_cys_pep_sf"/>
</dbReference>
<dbReference type="PROSITE" id="PS50911">
    <property type="entry name" value="CHAP"/>
    <property type="match status" value="1"/>
</dbReference>
<organism evidence="4 5">
    <name type="scientific">Enterococcus wangshanyuanii</name>
    <dbReference type="NCBI Taxonomy" id="2005703"/>
    <lineage>
        <taxon>Bacteria</taxon>
        <taxon>Bacillati</taxon>
        <taxon>Bacillota</taxon>
        <taxon>Bacilli</taxon>
        <taxon>Lactobacillales</taxon>
        <taxon>Enterococcaceae</taxon>
        <taxon>Enterococcus</taxon>
    </lineage>
</organism>
<dbReference type="Pfam" id="PF05257">
    <property type="entry name" value="CHAP"/>
    <property type="match status" value="1"/>
</dbReference>
<name>A0ABQ1PU40_9ENTE</name>
<dbReference type="InterPro" id="IPR007921">
    <property type="entry name" value="CHAP_dom"/>
</dbReference>
<gene>
    <name evidence="4" type="ORF">GCM10011573_36060</name>
</gene>
<evidence type="ECO:0000256" key="1">
    <source>
        <dbReference type="SAM" id="MobiDB-lite"/>
    </source>
</evidence>
<keyword evidence="2" id="KW-1133">Transmembrane helix</keyword>
<keyword evidence="5" id="KW-1185">Reference proteome</keyword>
<accession>A0ABQ1PU40</accession>
<proteinExistence type="predicted"/>
<dbReference type="Gene3D" id="1.10.530.10">
    <property type="match status" value="1"/>
</dbReference>
<feature type="compositionally biased region" description="Basic and acidic residues" evidence="1">
    <location>
        <begin position="1"/>
        <end position="23"/>
    </location>
</feature>
<dbReference type="SUPFAM" id="SSF54001">
    <property type="entry name" value="Cysteine proteinases"/>
    <property type="match status" value="1"/>
</dbReference>
<keyword evidence="2" id="KW-0812">Transmembrane</keyword>
<evidence type="ECO:0000259" key="3">
    <source>
        <dbReference type="PROSITE" id="PS50911"/>
    </source>
</evidence>
<dbReference type="RefSeq" id="WP_088272032.1">
    <property type="nucleotide sequence ID" value="NZ_BMKI01000015.1"/>
</dbReference>
<dbReference type="Gene3D" id="3.90.1720.10">
    <property type="entry name" value="endopeptidase domain like (from Nostoc punctiforme)"/>
    <property type="match status" value="1"/>
</dbReference>
<evidence type="ECO:0000256" key="2">
    <source>
        <dbReference type="SAM" id="Phobius"/>
    </source>
</evidence>